<dbReference type="InterPro" id="IPR002654">
    <property type="entry name" value="Glyco_trans_25"/>
</dbReference>
<evidence type="ECO:0000259" key="2">
    <source>
        <dbReference type="Pfam" id="PF01755"/>
    </source>
</evidence>
<sequence length="292" mass="32432">MEAGTISGLQKAPNVETPELTMKRSRTHAMFAESDSKIVHVSKGDSRMGLFFVALEERLPYVMSFMQSMNFEAPRITHAINRTELDLSQLTLEGLLLPDAKLSSGEVACSLSHREAMKKFLDDPNLETAVFFEDDAALNAKTFVATSLVRGSGNMSVFELLEDIAKTHETLGWDGVNLGRCWDNCDAPVAGAVEGGLSIVDSCSSLCTHAYMLTRKGAELYMKYTAPVRDAEDRIRAALSSDGLWKYYSLTPRLFEQDRDRIVGNMMHHPAHLPPECTGTREKCQKWHVPAL</sequence>
<organism evidence="3">
    <name type="scientific">Lotharella globosa</name>
    <dbReference type="NCBI Taxonomy" id="91324"/>
    <lineage>
        <taxon>Eukaryota</taxon>
        <taxon>Sar</taxon>
        <taxon>Rhizaria</taxon>
        <taxon>Cercozoa</taxon>
        <taxon>Chlorarachniophyceae</taxon>
        <taxon>Lotharella</taxon>
    </lineage>
</organism>
<evidence type="ECO:0000313" key="3">
    <source>
        <dbReference type="EMBL" id="CAE0675224.1"/>
    </source>
</evidence>
<dbReference type="Pfam" id="PF01755">
    <property type="entry name" value="Glyco_transf_25"/>
    <property type="match status" value="1"/>
</dbReference>
<evidence type="ECO:0000256" key="1">
    <source>
        <dbReference type="SAM" id="MobiDB-lite"/>
    </source>
</evidence>
<dbReference type="AlphaFoldDB" id="A0A7S3Z8Q8"/>
<accession>A0A7S3Z8Q8</accession>
<protein>
    <recommendedName>
        <fullName evidence="2">Glycosyl transferase family 25 domain-containing protein</fullName>
    </recommendedName>
</protein>
<reference evidence="3" key="1">
    <citation type="submission" date="2021-01" db="EMBL/GenBank/DDBJ databases">
        <authorList>
            <person name="Corre E."/>
            <person name="Pelletier E."/>
            <person name="Niang G."/>
            <person name="Scheremetjew M."/>
            <person name="Finn R."/>
            <person name="Kale V."/>
            <person name="Holt S."/>
            <person name="Cochrane G."/>
            <person name="Meng A."/>
            <person name="Brown T."/>
            <person name="Cohen L."/>
        </authorList>
    </citation>
    <scope>NUCLEOTIDE SEQUENCE</scope>
    <source>
        <strain evidence="3">CCCM811</strain>
    </source>
</reference>
<name>A0A7S3Z8Q8_9EUKA</name>
<proteinExistence type="predicted"/>
<gene>
    <name evidence="3" type="ORF">LGLO00237_LOCUS27000</name>
</gene>
<feature type="domain" description="Glycosyl transferase family 25" evidence="2">
    <location>
        <begin position="100"/>
        <end position="233"/>
    </location>
</feature>
<dbReference type="EMBL" id="HBIV01037915">
    <property type="protein sequence ID" value="CAE0675224.1"/>
    <property type="molecule type" value="Transcribed_RNA"/>
</dbReference>
<feature type="region of interest" description="Disordered" evidence="1">
    <location>
        <begin position="1"/>
        <end position="23"/>
    </location>
</feature>